<reference evidence="8 9" key="1">
    <citation type="submission" date="2007-03" db="EMBL/GenBank/DDBJ databases">
        <title>Complete sequence of Desulfotomaculum reducens MI-1.</title>
        <authorList>
            <consortium name="US DOE Joint Genome Institute"/>
            <person name="Copeland A."/>
            <person name="Lucas S."/>
            <person name="Lapidus A."/>
            <person name="Barry K."/>
            <person name="Detter J.C."/>
            <person name="Glavina del Rio T."/>
            <person name="Hammon N."/>
            <person name="Israni S."/>
            <person name="Dalin E."/>
            <person name="Tice H."/>
            <person name="Pitluck S."/>
            <person name="Sims D."/>
            <person name="Brettin T."/>
            <person name="Bruce D."/>
            <person name="Han C."/>
            <person name="Tapia R."/>
            <person name="Schmutz J."/>
            <person name="Larimer F."/>
            <person name="Land M."/>
            <person name="Hauser L."/>
            <person name="Kyrpides N."/>
            <person name="Kim E."/>
            <person name="Tebo B.M."/>
            <person name="Richardson P."/>
        </authorList>
    </citation>
    <scope>NUCLEOTIDE SEQUENCE [LARGE SCALE GENOMIC DNA]</scope>
    <source>
        <strain evidence="8 9">MI-1</strain>
    </source>
</reference>
<name>A4J470_DESRM</name>
<comment type="subcellular location">
    <subcellularLocation>
        <location evidence="1">Cell membrane</location>
        <topology evidence="1">Single-pass membrane protein</topology>
    </subcellularLocation>
</comment>
<sequence>MKRLVRSQSHRMIAGVCGGIAEYFNMDPTIIRIIYVIGSILSVAFPGILVYLILIFIIPSEY</sequence>
<evidence type="ECO:0000313" key="8">
    <source>
        <dbReference type="EMBL" id="ABO49873.1"/>
    </source>
</evidence>
<dbReference type="eggNOG" id="COG1983">
    <property type="taxonomic scope" value="Bacteria"/>
</dbReference>
<keyword evidence="9" id="KW-1185">Reference proteome</keyword>
<dbReference type="GO" id="GO:0005886">
    <property type="term" value="C:plasma membrane"/>
    <property type="evidence" value="ECO:0007669"/>
    <property type="project" value="UniProtKB-SubCell"/>
</dbReference>
<dbReference type="STRING" id="349161.Dred_1339"/>
<dbReference type="EMBL" id="CP000612">
    <property type="protein sequence ID" value="ABO49873.1"/>
    <property type="molecule type" value="Genomic_DNA"/>
</dbReference>
<keyword evidence="3 6" id="KW-0812">Transmembrane</keyword>
<dbReference type="OrthoDB" id="9815286at2"/>
<dbReference type="InterPro" id="IPR052027">
    <property type="entry name" value="PspC"/>
</dbReference>
<evidence type="ECO:0000313" key="9">
    <source>
        <dbReference type="Proteomes" id="UP000001556"/>
    </source>
</evidence>
<evidence type="ECO:0000256" key="3">
    <source>
        <dbReference type="ARBA" id="ARBA00022692"/>
    </source>
</evidence>
<gene>
    <name evidence="8" type="ordered locus">Dred_1339</name>
</gene>
<evidence type="ECO:0000259" key="7">
    <source>
        <dbReference type="Pfam" id="PF04024"/>
    </source>
</evidence>
<dbReference type="Pfam" id="PF04024">
    <property type="entry name" value="PspC"/>
    <property type="match status" value="1"/>
</dbReference>
<accession>A4J470</accession>
<proteinExistence type="predicted"/>
<dbReference type="InterPro" id="IPR007168">
    <property type="entry name" value="Phageshock_PspC_N"/>
</dbReference>
<dbReference type="KEGG" id="drm:Dred_1339"/>
<dbReference type="AlphaFoldDB" id="A4J470"/>
<keyword evidence="2" id="KW-1003">Cell membrane</keyword>
<feature type="transmembrane region" description="Helical" evidence="6">
    <location>
        <begin position="33"/>
        <end position="58"/>
    </location>
</feature>
<dbReference type="HOGENOM" id="CLU_143433_4_3_9"/>
<dbReference type="Proteomes" id="UP000001556">
    <property type="component" value="Chromosome"/>
</dbReference>
<evidence type="ECO:0000256" key="2">
    <source>
        <dbReference type="ARBA" id="ARBA00022475"/>
    </source>
</evidence>
<organism evidence="8 9">
    <name type="scientific">Desulforamulus reducens (strain ATCC BAA-1160 / DSM 100696 / MI-1)</name>
    <name type="common">Desulfotomaculum reducens</name>
    <dbReference type="NCBI Taxonomy" id="349161"/>
    <lineage>
        <taxon>Bacteria</taxon>
        <taxon>Bacillati</taxon>
        <taxon>Bacillota</taxon>
        <taxon>Clostridia</taxon>
        <taxon>Eubacteriales</taxon>
        <taxon>Peptococcaceae</taxon>
        <taxon>Desulforamulus</taxon>
    </lineage>
</organism>
<dbReference type="RefSeq" id="WP_011877695.1">
    <property type="nucleotide sequence ID" value="NC_009253.1"/>
</dbReference>
<keyword evidence="5 6" id="KW-0472">Membrane</keyword>
<keyword evidence="4 6" id="KW-1133">Transmembrane helix</keyword>
<evidence type="ECO:0000256" key="4">
    <source>
        <dbReference type="ARBA" id="ARBA00022989"/>
    </source>
</evidence>
<evidence type="ECO:0000256" key="6">
    <source>
        <dbReference type="SAM" id="Phobius"/>
    </source>
</evidence>
<protein>
    <submittedName>
        <fullName evidence="8">Phage shock protein C, PspC</fullName>
    </submittedName>
</protein>
<dbReference type="PANTHER" id="PTHR33885:SF3">
    <property type="entry name" value="PHAGE SHOCK PROTEIN C"/>
    <property type="match status" value="1"/>
</dbReference>
<feature type="domain" description="Phage shock protein PspC N-terminal" evidence="7">
    <location>
        <begin position="2"/>
        <end position="61"/>
    </location>
</feature>
<dbReference type="PANTHER" id="PTHR33885">
    <property type="entry name" value="PHAGE SHOCK PROTEIN C"/>
    <property type="match status" value="1"/>
</dbReference>
<evidence type="ECO:0000256" key="1">
    <source>
        <dbReference type="ARBA" id="ARBA00004162"/>
    </source>
</evidence>
<evidence type="ECO:0000256" key="5">
    <source>
        <dbReference type="ARBA" id="ARBA00023136"/>
    </source>
</evidence>